<evidence type="ECO:0000256" key="1">
    <source>
        <dbReference type="ARBA" id="ARBA00022729"/>
    </source>
</evidence>
<reference evidence="4" key="2">
    <citation type="submission" date="2015-08" db="UniProtKB">
        <authorList>
            <consortium name="WormBaseParasite"/>
        </authorList>
    </citation>
    <scope>IDENTIFICATION</scope>
</reference>
<dbReference type="Proteomes" id="UP000035680">
    <property type="component" value="Unassembled WGS sequence"/>
</dbReference>
<feature type="chain" id="PRO_5005328875" evidence="2">
    <location>
        <begin position="23"/>
        <end position="262"/>
    </location>
</feature>
<dbReference type="PANTHER" id="PTHR33562">
    <property type="entry name" value="ATILLA, ISOFORM B-RELATED-RELATED"/>
    <property type="match status" value="1"/>
</dbReference>
<dbReference type="InterPro" id="IPR050975">
    <property type="entry name" value="Sleep_regulator"/>
</dbReference>
<keyword evidence="1 2" id="KW-0732">Signal</keyword>
<evidence type="ECO:0000313" key="4">
    <source>
        <dbReference type="WBParaSite" id="SVE_0046900.1"/>
    </source>
</evidence>
<dbReference type="InterPro" id="IPR010558">
    <property type="entry name" value="Ly-6-related"/>
</dbReference>
<evidence type="ECO:0000256" key="2">
    <source>
        <dbReference type="SAM" id="SignalP"/>
    </source>
</evidence>
<accession>A0A0K0EVB9</accession>
<dbReference type="AlphaFoldDB" id="A0A0K0EVB9"/>
<dbReference type="Pfam" id="PF06579">
    <property type="entry name" value="Ly-6_related"/>
    <property type="match status" value="1"/>
</dbReference>
<dbReference type="STRING" id="75913.A0A0K0EVB9"/>
<keyword evidence="3" id="KW-1185">Reference proteome</keyword>
<evidence type="ECO:0000313" key="3">
    <source>
        <dbReference type="Proteomes" id="UP000035680"/>
    </source>
</evidence>
<proteinExistence type="predicted"/>
<protein>
    <submittedName>
        <fullName evidence="4">DUF753 domain-containing protein</fullName>
    </submittedName>
</protein>
<name>A0A0K0EVB9_STRVS</name>
<organism evidence="3 4">
    <name type="scientific">Strongyloides venezuelensis</name>
    <name type="common">Threadworm</name>
    <dbReference type="NCBI Taxonomy" id="75913"/>
    <lineage>
        <taxon>Eukaryota</taxon>
        <taxon>Metazoa</taxon>
        <taxon>Ecdysozoa</taxon>
        <taxon>Nematoda</taxon>
        <taxon>Chromadorea</taxon>
        <taxon>Rhabditida</taxon>
        <taxon>Tylenchina</taxon>
        <taxon>Panagrolaimomorpha</taxon>
        <taxon>Strongyloidoidea</taxon>
        <taxon>Strongyloididae</taxon>
        <taxon>Strongyloides</taxon>
    </lineage>
</organism>
<feature type="signal peptide" evidence="2">
    <location>
        <begin position="1"/>
        <end position="22"/>
    </location>
</feature>
<dbReference type="PANTHER" id="PTHR33562:SF18">
    <property type="entry name" value="BOUDIN-RELATED"/>
    <property type="match status" value="1"/>
</dbReference>
<reference evidence="3" key="1">
    <citation type="submission" date="2014-07" db="EMBL/GenBank/DDBJ databases">
        <authorList>
            <person name="Martin A.A"/>
            <person name="De Silva N."/>
        </authorList>
    </citation>
    <scope>NUCLEOTIDE SEQUENCE</scope>
</reference>
<dbReference type="WBParaSite" id="SVE_0046900.1">
    <property type="protein sequence ID" value="SVE_0046900.1"/>
    <property type="gene ID" value="SVE_0046900"/>
</dbReference>
<sequence length="262" mass="29653">MFFLLKLSSEIIFCQLIKCTSCASKELEVNWSATTLVYPKNTKDFFDSECDRTNSPNIEPNCQSICFSMLVNSNSSFYIVRGCMDDFFNDTVINDAKSKLDDDGEYCLESEEKTPEKDKFYLRYCKNRDECNNDFKVKDFNKICKSLTPPGQNTCYSCNNLYGNGKCKPNSGSTCTGTYCVKVSGHYGEAKFEERRCSNVNPYIKNTCIKTDTEFPLSLTSSITANEVIKSTVCYCDGNFCNSSTSRYISMISLLLTIIIII</sequence>